<evidence type="ECO:0000313" key="26">
    <source>
        <dbReference type="Proteomes" id="UP000694546"/>
    </source>
</evidence>
<comment type="function">
    <text evidence="20">Pore-forming component of the membrane attack complex (MAC), a multiprotein complex activated by the complement cascade, which inserts into a target cell membrane and forms a pore, leading to target cell membrane rupture and cell lysis. The MAC is initiated by proteolytic cleavage of C5 into complement C5b in response to the classical, alternative, lectin and GZMK complement pathways. The complement pathways consist in a cascade of proteins that leads to phagocytosis and breakdown of pathogens and signaling that strengthens the adaptive immune system. Constitutes the pore-forming subunit of the MAC complex: during MAC assembly, C9 associates with the C5b8 intermediate complex, and polymerizes to complete the pore.</text>
</comment>
<evidence type="ECO:0000256" key="1">
    <source>
        <dbReference type="ARBA" id="ARBA00004276"/>
    </source>
</evidence>
<evidence type="ECO:0000313" key="25">
    <source>
        <dbReference type="Ensembl" id="ENSGMOP00000009807.2"/>
    </source>
</evidence>
<dbReference type="Ensembl" id="ENSGMOT00000010070.2">
    <property type="protein sequence ID" value="ENSGMOP00000009807.2"/>
    <property type="gene ID" value="ENSGMOG00000009198.2"/>
</dbReference>
<dbReference type="SUPFAM" id="SSF82895">
    <property type="entry name" value="TSP-1 type 1 repeat"/>
    <property type="match status" value="2"/>
</dbReference>
<evidence type="ECO:0000256" key="13">
    <source>
        <dbReference type="ARBA" id="ARBA00022875"/>
    </source>
</evidence>
<dbReference type="GO" id="GO:0006957">
    <property type="term" value="P:complement activation, alternative pathway"/>
    <property type="evidence" value="ECO:0007669"/>
    <property type="project" value="UniProtKB-KW"/>
</dbReference>
<dbReference type="GO" id="GO:0031640">
    <property type="term" value="P:killing of cells of another organism"/>
    <property type="evidence" value="ECO:0007669"/>
    <property type="project" value="UniProtKB-KW"/>
</dbReference>
<evidence type="ECO:0000256" key="12">
    <source>
        <dbReference type="ARBA" id="ARBA00022859"/>
    </source>
</evidence>
<dbReference type="PROSITE" id="PS01209">
    <property type="entry name" value="LDLRA_1"/>
    <property type="match status" value="1"/>
</dbReference>
<dbReference type="GO" id="GO:0005576">
    <property type="term" value="C:extracellular region"/>
    <property type="evidence" value="ECO:0007669"/>
    <property type="project" value="UniProtKB-SubCell"/>
</dbReference>
<keyword evidence="13" id="KW-0180">Complement pathway</keyword>
<evidence type="ECO:0000256" key="23">
    <source>
        <dbReference type="SAM" id="SignalP"/>
    </source>
</evidence>
<reference evidence="25" key="1">
    <citation type="submission" date="2025-08" db="UniProtKB">
        <authorList>
            <consortium name="Ensembl"/>
        </authorList>
    </citation>
    <scope>IDENTIFICATION</scope>
</reference>
<dbReference type="PROSITE" id="PS50068">
    <property type="entry name" value="LDLRA_2"/>
    <property type="match status" value="1"/>
</dbReference>
<keyword evidence="26" id="KW-1185">Reference proteome</keyword>
<keyword evidence="12" id="KW-0391">Immunity</keyword>
<dbReference type="GO" id="GO:0044218">
    <property type="term" value="C:other organism cell membrane"/>
    <property type="evidence" value="ECO:0007669"/>
    <property type="project" value="UniProtKB-KW"/>
</dbReference>
<dbReference type="InterPro" id="IPR000884">
    <property type="entry name" value="TSP1_rpt"/>
</dbReference>
<accession>A0A8C4Z910</accession>
<keyword evidence="5" id="KW-1134">Transmembrane beta strand</keyword>
<dbReference type="PANTHER" id="PTHR45742:SF3">
    <property type="entry name" value="COMPLEMENT COMPONENT C9"/>
    <property type="match status" value="1"/>
</dbReference>
<evidence type="ECO:0000256" key="19">
    <source>
        <dbReference type="ARBA" id="ARBA00023298"/>
    </source>
</evidence>
<evidence type="ECO:0000256" key="7">
    <source>
        <dbReference type="ARBA" id="ARBA00022536"/>
    </source>
</evidence>
<organism evidence="25 26">
    <name type="scientific">Gadus morhua</name>
    <name type="common">Atlantic cod</name>
    <dbReference type="NCBI Taxonomy" id="8049"/>
    <lineage>
        <taxon>Eukaryota</taxon>
        <taxon>Metazoa</taxon>
        <taxon>Chordata</taxon>
        <taxon>Craniata</taxon>
        <taxon>Vertebrata</taxon>
        <taxon>Euteleostomi</taxon>
        <taxon>Actinopterygii</taxon>
        <taxon>Neopterygii</taxon>
        <taxon>Teleostei</taxon>
        <taxon>Neoteleostei</taxon>
        <taxon>Acanthomorphata</taxon>
        <taxon>Zeiogadaria</taxon>
        <taxon>Gadariae</taxon>
        <taxon>Gadiformes</taxon>
        <taxon>Gadoidei</taxon>
        <taxon>Gadidae</taxon>
        <taxon>Gadus</taxon>
    </lineage>
</organism>
<dbReference type="AlphaFoldDB" id="A0A8C4Z910"/>
<evidence type="ECO:0000256" key="8">
    <source>
        <dbReference type="ARBA" id="ARBA00022537"/>
    </source>
</evidence>
<feature type="chain" id="PRO_5047315115" description="Complement component C9" evidence="23">
    <location>
        <begin position="25"/>
        <end position="558"/>
    </location>
</feature>
<protein>
    <recommendedName>
        <fullName evidence="4">Complement component C9</fullName>
    </recommendedName>
</protein>
<keyword evidence="9" id="KW-0399">Innate immunity</keyword>
<keyword evidence="19" id="KW-1053">Target membrane</keyword>
<keyword evidence="11" id="KW-0204">Cytolysis</keyword>
<dbReference type="InterPro" id="IPR023415">
    <property type="entry name" value="LDLR_class-A_CS"/>
</dbReference>
<dbReference type="Proteomes" id="UP000694546">
    <property type="component" value="Chromosome 18"/>
</dbReference>
<comment type="similarity">
    <text evidence="3">Belongs to the complement C6/C7/C8/C9 family.</text>
</comment>
<evidence type="ECO:0000256" key="18">
    <source>
        <dbReference type="ARBA" id="ARBA00023180"/>
    </source>
</evidence>
<dbReference type="Gene3D" id="2.20.100.10">
    <property type="entry name" value="Thrombospondin type-1 (TSP1) repeat"/>
    <property type="match status" value="1"/>
</dbReference>
<keyword evidence="18" id="KW-0325">Glycoprotein</keyword>
<evidence type="ECO:0000256" key="17">
    <source>
        <dbReference type="ARBA" id="ARBA00023162"/>
    </source>
</evidence>
<evidence type="ECO:0000256" key="21">
    <source>
        <dbReference type="ARBA" id="ARBA00093512"/>
    </source>
</evidence>
<evidence type="ECO:0000256" key="6">
    <source>
        <dbReference type="ARBA" id="ARBA00022525"/>
    </source>
</evidence>
<evidence type="ECO:0000256" key="14">
    <source>
        <dbReference type="ARBA" id="ARBA00023058"/>
    </source>
</evidence>
<dbReference type="GO" id="GO:0005579">
    <property type="term" value="C:membrane attack complex"/>
    <property type="evidence" value="ECO:0007669"/>
    <property type="project" value="UniProtKB-KW"/>
</dbReference>
<keyword evidence="8" id="KW-1052">Target cell membrane</keyword>
<feature type="domain" description="MACPF" evidence="24">
    <location>
        <begin position="126"/>
        <end position="459"/>
    </location>
</feature>
<evidence type="ECO:0000256" key="22">
    <source>
        <dbReference type="PROSITE-ProRule" id="PRU00124"/>
    </source>
</evidence>
<dbReference type="PROSITE" id="PS50092">
    <property type="entry name" value="TSP1"/>
    <property type="match status" value="2"/>
</dbReference>
<evidence type="ECO:0000256" key="20">
    <source>
        <dbReference type="ARBA" id="ARBA00093294"/>
    </source>
</evidence>
<comment type="subunit">
    <text evidence="21">Homooligomer; about 20 C9 chains oligomerize to give rise to a huge beta-barrel that forms a 100 Angstrom diameter pore in target membranes. Component of the membrane attack complex (MAC), composed of complement C5b, C6, C7, C8A, C8B, C8G and multiple copies of the pore-forming subunit C9.</text>
</comment>
<dbReference type="PROSITE" id="PS00279">
    <property type="entry name" value="MACPF_1"/>
    <property type="match status" value="1"/>
</dbReference>
<evidence type="ECO:0000256" key="4">
    <source>
        <dbReference type="ARBA" id="ARBA00018261"/>
    </source>
</evidence>
<dbReference type="InterPro" id="IPR001862">
    <property type="entry name" value="MAC_perforin"/>
</dbReference>
<dbReference type="Gene3D" id="4.10.400.10">
    <property type="entry name" value="Low-density Lipoprotein Receptor"/>
    <property type="match status" value="1"/>
</dbReference>
<keyword evidence="17" id="KW-0179">Complement alternate pathway</keyword>
<evidence type="ECO:0000256" key="2">
    <source>
        <dbReference type="ARBA" id="ARBA00004613"/>
    </source>
</evidence>
<evidence type="ECO:0000256" key="10">
    <source>
        <dbReference type="ARBA" id="ARBA00022692"/>
    </source>
</evidence>
<feature type="disulfide bond" evidence="22">
    <location>
        <begin position="115"/>
        <end position="130"/>
    </location>
</feature>
<feature type="disulfide bond" evidence="22">
    <location>
        <begin position="103"/>
        <end position="121"/>
    </location>
</feature>
<dbReference type="Pfam" id="PF00057">
    <property type="entry name" value="Ldl_recept_a"/>
    <property type="match status" value="1"/>
</dbReference>
<evidence type="ECO:0000256" key="3">
    <source>
        <dbReference type="ARBA" id="ARBA00009214"/>
    </source>
</evidence>
<keyword evidence="15" id="KW-0472">Membrane</keyword>
<proteinExistence type="inferred from homology"/>
<evidence type="ECO:0000256" key="16">
    <source>
        <dbReference type="ARBA" id="ARBA00023157"/>
    </source>
</evidence>
<evidence type="ECO:0000256" key="11">
    <source>
        <dbReference type="ARBA" id="ARBA00022852"/>
    </source>
</evidence>
<dbReference type="SUPFAM" id="SSF57424">
    <property type="entry name" value="LDL receptor-like module"/>
    <property type="match status" value="1"/>
</dbReference>
<dbReference type="PROSITE" id="PS51412">
    <property type="entry name" value="MACPF_2"/>
    <property type="match status" value="1"/>
</dbReference>
<keyword evidence="7" id="KW-0245">EGF-like domain</keyword>
<sequence length="558" mass="61420">MKAGNALLLRFYGLCLTLTCFGHGKRVQHPEPQPVDCLYSSWSAWTLCDPCTNERQRSRGIEEFGQFRGQPCRESLSESAECITEVTCAPTATTGCPAAHFQCGSGACIKQRLVCNHDFDCEDQIDEDACDRMSRKPCSTRTEETPGDGWRAAMGQGINILGSTPPKTVFYNGYFGGVCQIASGIRLPWNVAGFNLETHSVKKVTSDIYESSHQLVLELLSGTAYHGGLSIRSNPLLETSSRNETLALESKKFVRFDGKLQWATYRLRPRDLRVADGFTKDVKSLPVEYDKGSYFNFIEDYGTHYTRSGKLGGEYNLIYVLNVNEIMQRNLTDAALLECLKDFGFNLGVGATGNAKTSSCNFFNKVEGNAVVVKVLISVKGGDPEIVSAMKARISRDGQMSAETYQNWARSIANHPSLLYSEREPIYNVFPLGLPEANTKISNMKAALADYVAEYSMCKCRPCHNNGTLVLIDGLCSCFCILGYEGLACQNHEADKKPRKEPRPSVPSPTVLHEANWACWSGWSTCSGGERSRSRACNVEGLPPGGVCSGPDAETDWC</sequence>
<evidence type="ECO:0000259" key="24">
    <source>
        <dbReference type="PROSITE" id="PS51412"/>
    </source>
</evidence>
<keyword evidence="23" id="KW-0732">Signal</keyword>
<evidence type="ECO:0000256" key="15">
    <source>
        <dbReference type="ARBA" id="ARBA00023136"/>
    </source>
</evidence>
<dbReference type="InterPro" id="IPR036055">
    <property type="entry name" value="LDL_receptor-like_sf"/>
</dbReference>
<dbReference type="PANTHER" id="PTHR45742">
    <property type="entry name" value="COMPLEMENT COMPONENT C6"/>
    <property type="match status" value="1"/>
</dbReference>
<feature type="disulfide bond" evidence="22">
    <location>
        <begin position="96"/>
        <end position="108"/>
    </location>
</feature>
<gene>
    <name evidence="25" type="primary">LOC115531106</name>
</gene>
<dbReference type="Pfam" id="PF01823">
    <property type="entry name" value="MACPF"/>
    <property type="match status" value="1"/>
</dbReference>
<dbReference type="InterPro" id="IPR020864">
    <property type="entry name" value="MACPF"/>
</dbReference>
<feature type="signal peptide" evidence="23">
    <location>
        <begin position="1"/>
        <end position="24"/>
    </location>
</feature>
<keyword evidence="6" id="KW-0964">Secreted</keyword>
<comment type="subcellular location">
    <subcellularLocation>
        <location evidence="2">Secreted</location>
    </subcellularLocation>
    <subcellularLocation>
        <location evidence="1">Target cell membrane</location>
        <topology evidence="1">Multi-pass membrane protein</topology>
    </subcellularLocation>
</comment>
<keyword evidence="14" id="KW-0473">Membrane attack complex</keyword>
<evidence type="ECO:0000256" key="5">
    <source>
        <dbReference type="ARBA" id="ARBA00022452"/>
    </source>
</evidence>
<dbReference type="PRINTS" id="PR00764">
    <property type="entry name" value="COMPLEMENTC9"/>
</dbReference>
<dbReference type="SMART" id="SM00192">
    <property type="entry name" value="LDLa"/>
    <property type="match status" value="1"/>
</dbReference>
<dbReference type="SMART" id="SM00457">
    <property type="entry name" value="MACPF"/>
    <property type="match status" value="1"/>
</dbReference>
<keyword evidence="16 22" id="KW-1015">Disulfide bond</keyword>
<keyword evidence="10" id="KW-0812">Transmembrane</keyword>
<dbReference type="GO" id="GO:0006958">
    <property type="term" value="P:complement activation, classical pathway"/>
    <property type="evidence" value="ECO:0007669"/>
    <property type="project" value="UniProtKB-KW"/>
</dbReference>
<name>A0A8C4Z910_GADMO</name>
<dbReference type="InterPro" id="IPR020863">
    <property type="entry name" value="MACPF_CS"/>
</dbReference>
<evidence type="ECO:0000256" key="9">
    <source>
        <dbReference type="ARBA" id="ARBA00022588"/>
    </source>
</evidence>
<dbReference type="GeneTree" id="ENSGT00940000159777"/>
<dbReference type="InterPro" id="IPR036383">
    <property type="entry name" value="TSP1_rpt_sf"/>
</dbReference>
<dbReference type="InterPro" id="IPR002172">
    <property type="entry name" value="LDrepeatLR_classA_rpt"/>
</dbReference>
<reference evidence="25" key="2">
    <citation type="submission" date="2025-09" db="UniProtKB">
        <authorList>
            <consortium name="Ensembl"/>
        </authorList>
    </citation>
    <scope>IDENTIFICATION</scope>
</reference>
<dbReference type="CDD" id="cd00112">
    <property type="entry name" value="LDLa"/>
    <property type="match status" value="1"/>
</dbReference>